<protein>
    <submittedName>
        <fullName evidence="2">Mus7/MMS22 family-domain-containing protein</fullName>
    </submittedName>
</protein>
<feature type="region of interest" description="Disordered" evidence="1">
    <location>
        <begin position="150"/>
        <end position="184"/>
    </location>
</feature>
<reference evidence="2 3" key="1">
    <citation type="submission" date="2016-07" db="EMBL/GenBank/DDBJ databases">
        <title>Pervasive Adenine N6-methylation of Active Genes in Fungi.</title>
        <authorList>
            <consortium name="DOE Joint Genome Institute"/>
            <person name="Mondo S.J."/>
            <person name="Dannebaum R.O."/>
            <person name="Kuo R.C."/>
            <person name="Labutti K."/>
            <person name="Haridas S."/>
            <person name="Kuo A."/>
            <person name="Salamov A."/>
            <person name="Ahrendt S.R."/>
            <person name="Lipzen A."/>
            <person name="Sullivan W."/>
            <person name="Andreopoulos W.B."/>
            <person name="Clum A."/>
            <person name="Lindquist E."/>
            <person name="Daum C."/>
            <person name="Ramamoorthy G.K."/>
            <person name="Gryganskyi A."/>
            <person name="Culley D."/>
            <person name="Magnuson J.K."/>
            <person name="James T.Y."/>
            <person name="O'Malley M.A."/>
            <person name="Stajich J.E."/>
            <person name="Spatafora J.W."/>
            <person name="Visel A."/>
            <person name="Grigoriev I.V."/>
        </authorList>
    </citation>
    <scope>NUCLEOTIDE SEQUENCE [LARGE SCALE GENOMIC DNA]</scope>
    <source>
        <strain evidence="2 3">12-1054</strain>
    </source>
</reference>
<dbReference type="GeneID" id="63788112"/>
<keyword evidence="3" id="KW-1185">Reference proteome</keyword>
<feature type="region of interest" description="Disordered" evidence="1">
    <location>
        <begin position="242"/>
        <end position="266"/>
    </location>
</feature>
<dbReference type="Pfam" id="PF09462">
    <property type="entry name" value="Mus7"/>
    <property type="match status" value="1"/>
</dbReference>
<dbReference type="OrthoDB" id="2386201at2759"/>
<feature type="compositionally biased region" description="Polar residues" evidence="1">
    <location>
        <begin position="344"/>
        <end position="353"/>
    </location>
</feature>
<evidence type="ECO:0000256" key="1">
    <source>
        <dbReference type="SAM" id="MobiDB-lite"/>
    </source>
</evidence>
<feature type="region of interest" description="Disordered" evidence="1">
    <location>
        <begin position="483"/>
        <end position="553"/>
    </location>
</feature>
<feature type="region of interest" description="Disordered" evidence="1">
    <location>
        <begin position="334"/>
        <end position="359"/>
    </location>
</feature>
<dbReference type="PANTHER" id="PTHR28122:SF1">
    <property type="entry name" value="E3 UBIQUITIN-PROTEIN LIGASE SUBSTRATE RECEPTOR MMS22"/>
    <property type="match status" value="1"/>
</dbReference>
<dbReference type="EMBL" id="MCFI01000018">
    <property type="protein sequence ID" value="ORY78221.1"/>
    <property type="molecule type" value="Genomic_DNA"/>
</dbReference>
<evidence type="ECO:0000313" key="3">
    <source>
        <dbReference type="Proteomes" id="UP000193685"/>
    </source>
</evidence>
<feature type="compositionally biased region" description="Polar residues" evidence="1">
    <location>
        <begin position="150"/>
        <end position="166"/>
    </location>
</feature>
<dbReference type="Proteomes" id="UP000193685">
    <property type="component" value="Unassembled WGS sequence"/>
</dbReference>
<dbReference type="InterPro" id="IPR019021">
    <property type="entry name" value="Mms22"/>
</dbReference>
<evidence type="ECO:0000313" key="2">
    <source>
        <dbReference type="EMBL" id="ORY78221.1"/>
    </source>
</evidence>
<comment type="caution">
    <text evidence="2">The sequence shown here is derived from an EMBL/GenBank/DDBJ whole genome shotgun (WGS) entry which is preliminary data.</text>
</comment>
<dbReference type="PANTHER" id="PTHR28122">
    <property type="entry name" value="E3 UBIQUITIN-PROTEIN LIGASE SUBSTRATE RECEPTOR MMS22"/>
    <property type="match status" value="1"/>
</dbReference>
<feature type="compositionally biased region" description="Basic and acidic residues" evidence="1">
    <location>
        <begin position="487"/>
        <end position="496"/>
    </location>
</feature>
<dbReference type="STRING" id="56484.A0A1Y2F2W7"/>
<dbReference type="RefSeq" id="XP_040723332.1">
    <property type="nucleotide sequence ID" value="XM_040871513.1"/>
</dbReference>
<dbReference type="GO" id="GO:0031297">
    <property type="term" value="P:replication fork processing"/>
    <property type="evidence" value="ECO:0007669"/>
    <property type="project" value="InterPro"/>
</dbReference>
<organism evidence="2 3">
    <name type="scientific">Protomyces lactucae-debilis</name>
    <dbReference type="NCBI Taxonomy" id="2754530"/>
    <lineage>
        <taxon>Eukaryota</taxon>
        <taxon>Fungi</taxon>
        <taxon>Dikarya</taxon>
        <taxon>Ascomycota</taxon>
        <taxon>Taphrinomycotina</taxon>
        <taxon>Taphrinomycetes</taxon>
        <taxon>Taphrinales</taxon>
        <taxon>Protomycetaceae</taxon>
        <taxon>Protomyces</taxon>
    </lineage>
</organism>
<feature type="region of interest" description="Disordered" evidence="1">
    <location>
        <begin position="436"/>
        <end position="456"/>
    </location>
</feature>
<feature type="compositionally biased region" description="Polar residues" evidence="1">
    <location>
        <begin position="59"/>
        <end position="75"/>
    </location>
</feature>
<name>A0A1Y2F2W7_PROLT</name>
<dbReference type="GO" id="GO:0000724">
    <property type="term" value="P:double-strand break repair via homologous recombination"/>
    <property type="evidence" value="ECO:0007669"/>
    <property type="project" value="TreeGrafter"/>
</dbReference>
<feature type="region of interest" description="Disordered" evidence="1">
    <location>
        <begin position="48"/>
        <end position="88"/>
    </location>
</feature>
<accession>A0A1Y2F2W7</accession>
<dbReference type="GO" id="GO:0035361">
    <property type="term" value="C:Cul8-RING ubiquitin ligase complex"/>
    <property type="evidence" value="ECO:0007669"/>
    <property type="project" value="TreeGrafter"/>
</dbReference>
<proteinExistence type="predicted"/>
<feature type="compositionally biased region" description="Low complexity" evidence="1">
    <location>
        <begin position="250"/>
        <end position="261"/>
    </location>
</feature>
<sequence length="1954" mass="218361">MDEVPDSEDELWQPPRTAIIATKRTTASNDLIIDEAPALSLASAVYDHERSLSPDELASASSVPCMTDQQAQPVETQPPPAGQQIPFPLSLLADSDDSLSDVPTADVGDGAMDDLVVKPSVTRTPTQTLVFSSQANSPIPEPAVHSTVMIQSSQTRESPQQPSSPSAIEPAMTPSRIANERRFRPRKAAQLKPFSYDMAQHAREFQAAGFKPMRFRGLPEPLLLPGNVLGPEADAEFLPPVRLARKPSRSRSPPSGILSRPNAVDNVPAKQLKRRIKRWREINRFDNLLQPDKPLRSTEPLLALENWNAASPEASDLEEADAQEEAEFALNVTPGLSPLHMPSQRRSPTPLSSSEEDTTAATAHLVKQIRKKTRGVLPASFKFFAETPAAALNRLARPNNIDASGIKVRGKAVRKDKTGQVLPHRSAWQIEAFSSASEEEATMPTVPRGSVRSSVGGVHALSTPQLQSTASGPIFIDDDSDMEQEEQIDRMVDRATPRPRVSRIGPGQAKRKRQQKLPDGFAKPRQSSSAKPPSRHDRAKQTRRRRAAPPLFIGDLLDQFENRSQAPRDVRLASRAVRQRGGDAGTQLSRKQFSFYDPTVRSEPDATDAEEGIQRVFRRWAKGVLPVEGQRAKQHQQRQVLKQQRLALQPSEPKQVRKRKKASTVRSGGFYLDEAEEATDEEGLPLSLHQQRPPAVPKQQKKAKQVRFFASRTFQTTLEKETGQIAIAPHTTAPQRTAKRPAYLRNLVEITNLFEEDDFAAKVSLWQAQAPTQQHDESIRPDDANLAAPHRKQKLQRKNAAQRKVPLQQSLVPFLIEADEGRTEANVSTMFVSDAILTDVSLGCEPLSPGCFFAQDTVAGAELAAVLADGTFLSICFYEHARYDVGHLPQLINRFFPALEYAIRAGKPVQRDEYDVFRFLINDTDLQTKADIFGKTNELRQLALLSEHILSRSWLCTFCLIFSFQMAQQQNQWNQFSQVVESVLGFLLSSTLESVESMLRRQRDQMARSQGISASDGSMLECWTVLFHVTQASASADATLPSFWTRINKWLDLPRCGNHALSERAWKTIMLLSSITSFDLFGHAALPVENWDCVLALLGKVLTGYDQQSALPSSGSHDAYIYLSLRRCHRLATIFQWQNCGKLLQGKVGGVLHDFFWRQLSLANLQHEQSLYGAFPPFLHHLGDELACLEYEPGDMAGTFSTFLKLLCLCLHQLQDDLESDDRRGINQMRTIVDKFQTFGPMNAQADADLSITQLGQMRNRFAVEIAIYWAAGQYKHQDISRLLETSAAHIAGSHLELRRVNIEAWGIVVRLQLSRGEEVRLPATIAWFRRIFSTTVDDIKRFTVEMSQQQSSGRFKALQENVGRCHRIVLECISAYSAVLALPGVKASPSRVHQFWFMDIFTAILHNQAIFQCQSASSANGRLAVLQQALDLTAPLVEAAAAFGSEEESQDFGFDFSQDEDGNALVDMKTFVKQDLLETAQLVHRFLSDVFSSCWRYERDSSGEYVPKEVPITALLIQQCKMGIEALYRCVRALRKIEKAPWSSLFDRQGLLTWWKLPEAAISARVLPFYLALLLRREATFYDEMSHYVIAVWLGNMANPDVRASQATLTNELVKHNTDLVNVGEMTADLLDQYRLSYIDISLRVLIRDSNLELARNCVASLADVIKAYFQGITDEADKAFYTSFAQAIIRVIHEYCGTALALDDIPALAWLLDESNLQQPARMYAVAQLRSFAHVDIASIWGSFAVTIAEYCEEQITDPPSAALSILCQAFGTLEGRSWNHEVASLRRFIVVGIYTALSQLSNTLPQAVLYAAVLSQELQKTYEQLTAECLQADEATQLHLAHEICQLAFDLQRSSSLTTLFMRLLGHSLRTQCKEVVVEFREAIRKPQVAVQPPAAVCRALEQHLQDTWRAQDQEAVHCMLDLHVVVEQQASLFTQPESAFLEAVSHLDVA</sequence>
<gene>
    <name evidence="2" type="ORF">BCR37DRAFT_394717</name>
</gene>
<dbReference type="GO" id="GO:0005634">
    <property type="term" value="C:nucleus"/>
    <property type="evidence" value="ECO:0007669"/>
    <property type="project" value="InterPro"/>
</dbReference>